<evidence type="ECO:0000259" key="2">
    <source>
        <dbReference type="Pfam" id="PF07883"/>
    </source>
</evidence>
<feature type="domain" description="Cupin type-2" evidence="2">
    <location>
        <begin position="34"/>
        <end position="101"/>
    </location>
</feature>
<reference evidence="3 4" key="2">
    <citation type="journal article" date="2021" name="Int. J. Syst. Evol. Microbiol.">
        <title>Isolation and Polyphasic Characterization of Desulfuromonas versatilis sp. Nov., an Electrogenic Bacteria Capable of Versatile Metabolism Isolated from a Graphene Oxide-Reducing Enrichment Culture.</title>
        <authorList>
            <person name="Xie L."/>
            <person name="Yoshida N."/>
            <person name="Ishii S."/>
            <person name="Meng L."/>
        </authorList>
    </citation>
    <scope>NUCLEOTIDE SEQUENCE [LARGE SCALE GENOMIC DNA]</scope>
    <source>
        <strain evidence="3 4">NIT-T3</strain>
    </source>
</reference>
<dbReference type="InterPro" id="IPR013096">
    <property type="entry name" value="Cupin_2"/>
</dbReference>
<evidence type="ECO:0000256" key="1">
    <source>
        <dbReference type="ARBA" id="ARBA00022723"/>
    </source>
</evidence>
<protein>
    <recommendedName>
        <fullName evidence="2">Cupin type-2 domain-containing protein</fullName>
    </recommendedName>
</protein>
<dbReference type="Pfam" id="PF07883">
    <property type="entry name" value="Cupin_2"/>
    <property type="match status" value="1"/>
</dbReference>
<accession>A0ABN6DUF0</accession>
<dbReference type="InterPro" id="IPR051610">
    <property type="entry name" value="GPI/OXD"/>
</dbReference>
<keyword evidence="4" id="KW-1185">Reference proteome</keyword>
<dbReference type="RefSeq" id="WP_221250844.1">
    <property type="nucleotide sequence ID" value="NZ_AP024355.1"/>
</dbReference>
<dbReference type="Gene3D" id="2.60.120.10">
    <property type="entry name" value="Jelly Rolls"/>
    <property type="match status" value="1"/>
</dbReference>
<dbReference type="PANTHER" id="PTHR35848:SF6">
    <property type="entry name" value="CUPIN TYPE-2 DOMAIN-CONTAINING PROTEIN"/>
    <property type="match status" value="1"/>
</dbReference>
<sequence length="104" mass="11071">MVTVFCDYKDKVDFNTEKANKVSLAETAHSRTTLWCLLPGQHIHPHVHAGDHIWVVLEGGGNFLSDDAPEAIGPGKVLVVPAGKSHGVENTGKQGLIFISVSAG</sequence>
<reference evidence="3 4" key="1">
    <citation type="journal article" date="2016" name="C (Basel)">
        <title>Selective Growth of and Electricity Production by Marine Exoelectrogenic Bacteria in Self-Aggregated Hydrogel of Microbially Reduced Graphene Oxide.</title>
        <authorList>
            <person name="Yoshida N."/>
            <person name="Goto Y."/>
            <person name="Miyata Y."/>
        </authorList>
    </citation>
    <scope>NUCLEOTIDE SEQUENCE [LARGE SCALE GENOMIC DNA]</scope>
    <source>
        <strain evidence="3 4">NIT-T3</strain>
    </source>
</reference>
<dbReference type="SUPFAM" id="SSF51182">
    <property type="entry name" value="RmlC-like cupins"/>
    <property type="match status" value="1"/>
</dbReference>
<dbReference type="EMBL" id="AP024355">
    <property type="protein sequence ID" value="BCR03367.1"/>
    <property type="molecule type" value="Genomic_DNA"/>
</dbReference>
<gene>
    <name evidence="3" type="ORF">DESUT3_04360</name>
</gene>
<dbReference type="PANTHER" id="PTHR35848">
    <property type="entry name" value="OXALATE-BINDING PROTEIN"/>
    <property type="match status" value="1"/>
</dbReference>
<organism evidence="3 4">
    <name type="scientific">Desulfuromonas versatilis</name>
    <dbReference type="NCBI Taxonomy" id="2802975"/>
    <lineage>
        <taxon>Bacteria</taxon>
        <taxon>Pseudomonadati</taxon>
        <taxon>Thermodesulfobacteriota</taxon>
        <taxon>Desulfuromonadia</taxon>
        <taxon>Desulfuromonadales</taxon>
        <taxon>Desulfuromonadaceae</taxon>
        <taxon>Desulfuromonas</taxon>
    </lineage>
</organism>
<evidence type="ECO:0000313" key="3">
    <source>
        <dbReference type="EMBL" id="BCR03367.1"/>
    </source>
</evidence>
<dbReference type="Proteomes" id="UP001319827">
    <property type="component" value="Chromosome"/>
</dbReference>
<keyword evidence="1" id="KW-0479">Metal-binding</keyword>
<name>A0ABN6DUF0_9BACT</name>
<dbReference type="InterPro" id="IPR014710">
    <property type="entry name" value="RmlC-like_jellyroll"/>
</dbReference>
<evidence type="ECO:0000313" key="4">
    <source>
        <dbReference type="Proteomes" id="UP001319827"/>
    </source>
</evidence>
<dbReference type="InterPro" id="IPR011051">
    <property type="entry name" value="RmlC_Cupin_sf"/>
</dbReference>
<proteinExistence type="predicted"/>